<dbReference type="PANTHER" id="PTHR40060">
    <property type="entry name" value="UPF0316 PROTEIN YEBE"/>
    <property type="match status" value="1"/>
</dbReference>
<dbReference type="Pfam" id="PF10035">
    <property type="entry name" value="DUF2179"/>
    <property type="match status" value="1"/>
</dbReference>
<evidence type="ECO:0000259" key="8">
    <source>
        <dbReference type="Pfam" id="PF18955"/>
    </source>
</evidence>
<dbReference type="PANTHER" id="PTHR40060:SF1">
    <property type="entry name" value="UPF0316 PROTEIN YEBE"/>
    <property type="match status" value="1"/>
</dbReference>
<dbReference type="GO" id="GO:0005886">
    <property type="term" value="C:plasma membrane"/>
    <property type="evidence" value="ECO:0007669"/>
    <property type="project" value="UniProtKB-SubCell"/>
</dbReference>
<dbReference type="Pfam" id="PF18955">
    <property type="entry name" value="DUF5698"/>
    <property type="match status" value="1"/>
</dbReference>
<evidence type="ECO:0000256" key="2">
    <source>
        <dbReference type="ARBA" id="ARBA00022475"/>
    </source>
</evidence>
<proteinExistence type="inferred from homology"/>
<dbReference type="NCBIfam" id="NF003194">
    <property type="entry name" value="PRK04164.1-5"/>
    <property type="match status" value="1"/>
</dbReference>
<dbReference type="InterPro" id="IPR019264">
    <property type="entry name" value="DUF2179"/>
</dbReference>
<dbReference type="HAMAP" id="MF_01515">
    <property type="entry name" value="UPF0316"/>
    <property type="match status" value="1"/>
</dbReference>
<feature type="transmembrane region" description="Helical" evidence="6">
    <location>
        <begin position="51"/>
        <end position="71"/>
    </location>
</feature>
<evidence type="ECO:0000256" key="4">
    <source>
        <dbReference type="ARBA" id="ARBA00022989"/>
    </source>
</evidence>
<evidence type="ECO:0000256" key="6">
    <source>
        <dbReference type="HAMAP-Rule" id="MF_01515"/>
    </source>
</evidence>
<dbReference type="OrthoDB" id="48231at2"/>
<feature type="domain" description="DUF2179" evidence="7">
    <location>
        <begin position="128"/>
        <end position="180"/>
    </location>
</feature>
<keyword evidence="4 6" id="KW-1133">Transmembrane helix</keyword>
<evidence type="ECO:0000256" key="5">
    <source>
        <dbReference type="ARBA" id="ARBA00023136"/>
    </source>
</evidence>
<dbReference type="InterPro" id="IPR044035">
    <property type="entry name" value="DUF5698"/>
</dbReference>
<keyword evidence="5 6" id="KW-0472">Membrane</keyword>
<keyword evidence="3 6" id="KW-0812">Transmembrane</keyword>
<comment type="subcellular location">
    <subcellularLocation>
        <location evidence="1 6">Cell membrane</location>
        <topology evidence="1 6">Multi-pass membrane protein</topology>
    </subcellularLocation>
</comment>
<evidence type="ECO:0000259" key="7">
    <source>
        <dbReference type="Pfam" id="PF10035"/>
    </source>
</evidence>
<organism evidence="9 10">
    <name type="scientific">Aneurinibacillus aneurinilyticus</name>
    <name type="common">Bacillus aneurinolyticus</name>
    <dbReference type="NCBI Taxonomy" id="1391"/>
    <lineage>
        <taxon>Bacteria</taxon>
        <taxon>Bacillati</taxon>
        <taxon>Bacillota</taxon>
        <taxon>Bacilli</taxon>
        <taxon>Bacillales</taxon>
        <taxon>Paenibacillaceae</taxon>
        <taxon>Aneurinibacillus group</taxon>
        <taxon>Aneurinibacillus</taxon>
    </lineage>
</organism>
<comment type="similarity">
    <text evidence="6">Belongs to the UPF0316 family.</text>
</comment>
<sequence>MRDKQSKDKRVLYTGEGKAVEQLLIIFTINIVYVSFFTIRMIMVMKGQKLLASLISTIEVFIYLMGLSLVLDSLDNPFNLAAYCIGWGTGVYMGSKIEELLALGYVTVQIVLDSEHNDISRVLREKGYGVTSWEANGKDGQRVVMNVLAKRRNEKKLYDTIKELAPKAFVISYEPKFFHGGFWTKRITK</sequence>
<evidence type="ECO:0000313" key="10">
    <source>
        <dbReference type="Proteomes" id="UP000561326"/>
    </source>
</evidence>
<feature type="transmembrane region" description="Helical" evidence="6">
    <location>
        <begin position="20"/>
        <end position="39"/>
    </location>
</feature>
<keyword evidence="2 6" id="KW-1003">Cell membrane</keyword>
<accession>A0A848CJ96</accession>
<comment type="caution">
    <text evidence="9">The sequence shown here is derived from an EMBL/GenBank/DDBJ whole genome shotgun (WGS) entry which is preliminary data.</text>
</comment>
<dbReference type="EMBL" id="JABAGO010000003">
    <property type="protein sequence ID" value="NME97344.1"/>
    <property type="molecule type" value="Genomic_DNA"/>
</dbReference>
<evidence type="ECO:0000256" key="1">
    <source>
        <dbReference type="ARBA" id="ARBA00004651"/>
    </source>
</evidence>
<reference evidence="9 10" key="1">
    <citation type="submission" date="2020-04" db="EMBL/GenBank/DDBJ databases">
        <authorList>
            <person name="Hitch T.C.A."/>
            <person name="Wylensek D."/>
            <person name="Clavel T."/>
        </authorList>
    </citation>
    <scope>NUCLEOTIDE SEQUENCE [LARGE SCALE GENOMIC DNA]</scope>
    <source>
        <strain evidence="9 10">WB01_D5_05</strain>
    </source>
</reference>
<name>A0A848CJ96_ANEAE</name>
<gene>
    <name evidence="9" type="ORF">HF838_03635</name>
</gene>
<dbReference type="Proteomes" id="UP000561326">
    <property type="component" value="Unassembled WGS sequence"/>
</dbReference>
<dbReference type="AlphaFoldDB" id="A0A848CJ96"/>
<feature type="domain" description="DUF5698" evidence="8">
    <location>
        <begin position="38"/>
        <end position="94"/>
    </location>
</feature>
<evidence type="ECO:0000256" key="3">
    <source>
        <dbReference type="ARBA" id="ARBA00022692"/>
    </source>
</evidence>
<dbReference type="CDD" id="cd16381">
    <property type="entry name" value="YitT_C_like_1"/>
    <property type="match status" value="1"/>
</dbReference>
<protein>
    <recommendedName>
        <fullName evidence="6">UPF0316 protein HF838_03635</fullName>
    </recommendedName>
</protein>
<dbReference type="InterPro" id="IPR022930">
    <property type="entry name" value="UPF0316"/>
</dbReference>
<evidence type="ECO:0000313" key="9">
    <source>
        <dbReference type="EMBL" id="NME97344.1"/>
    </source>
</evidence>